<evidence type="ECO:0000256" key="4">
    <source>
        <dbReference type="ARBA" id="ARBA00022692"/>
    </source>
</evidence>
<evidence type="ECO:0000256" key="9">
    <source>
        <dbReference type="ARBA" id="ARBA00022989"/>
    </source>
</evidence>
<dbReference type="PROSITE" id="PS50255">
    <property type="entry name" value="CYTOCHROME_B5_2"/>
    <property type="match status" value="1"/>
</dbReference>
<sequence length="381" mass="44398">MASADLSSKTSELFPKSVLATHNSKDDCWVSTQERKIYDVSKYLKDHPEDAERVHALLDGRHGTDVTNVNLSELSFTSGDEYLVGYMATEDEEKELLSNKNHKVEVKLNEDNTFDSTTFVKNLPTEDKLSITTDYERDYKKHKFLDLNKPLLMQILLGNFTKDFYLDQIHRPRHYGKGSAPLFGNFLEVFTKTAWWVVPTVWLPVVTYFMATALMNMNGLFATFLFGLGIFVWSFIEYCLHRFLFHFDEWLPDHSIFFVIHFLLHGCHHYLPMDGYRLVVPPALFIVLCAPFYKLVFAALPYYWACAGFAGGLMGYICYDLCHYFLHHSKMPPPLRKLKKYHLEHHYKNYQLGFGVTSWFWDKVFGTYLGPDAPLSKMKYE</sequence>
<keyword evidence="10 14" id="KW-0560">Oxidoreductase</keyword>
<feature type="transmembrane region" description="Helical" evidence="15">
    <location>
        <begin position="302"/>
        <end position="326"/>
    </location>
</feature>
<reference evidence="17 18" key="1">
    <citation type="submission" date="2024-05" db="EMBL/GenBank/DDBJ databases">
        <title>Long read based assembly of the Candida bracarensis genome reveals expanded adhesin content.</title>
        <authorList>
            <person name="Marcet-Houben M."/>
            <person name="Ksiezopolska E."/>
            <person name="Gabaldon T."/>
        </authorList>
    </citation>
    <scope>NUCLEOTIDE SEQUENCE [LARGE SCALE GENOMIC DNA]</scope>
    <source>
        <strain evidence="17 18">CBM6</strain>
    </source>
</reference>
<keyword evidence="14" id="KW-0408">Iron</keyword>
<evidence type="ECO:0000256" key="12">
    <source>
        <dbReference type="ARBA" id="ARBA00023136"/>
    </source>
</evidence>
<comment type="subcellular location">
    <subcellularLocation>
        <location evidence="1">Endoplasmic reticulum membrane</location>
        <topology evidence="1">Multi-pass membrane protein</topology>
    </subcellularLocation>
</comment>
<dbReference type="InterPro" id="IPR036400">
    <property type="entry name" value="Cyt_B5-like_heme/steroid_sf"/>
</dbReference>
<evidence type="ECO:0000256" key="11">
    <source>
        <dbReference type="ARBA" id="ARBA00023098"/>
    </source>
</evidence>
<dbReference type="InterPro" id="IPR014430">
    <property type="entry name" value="Scs7"/>
</dbReference>
<keyword evidence="4 15" id="KW-0812">Transmembrane</keyword>
<keyword evidence="18" id="KW-1185">Reference proteome</keyword>
<evidence type="ECO:0000259" key="16">
    <source>
        <dbReference type="PROSITE" id="PS50255"/>
    </source>
</evidence>
<evidence type="ECO:0000256" key="1">
    <source>
        <dbReference type="ARBA" id="ARBA00004477"/>
    </source>
</evidence>
<evidence type="ECO:0000313" key="17">
    <source>
        <dbReference type="EMBL" id="KAL3234536.1"/>
    </source>
</evidence>
<keyword evidence="12 14" id="KW-0472">Membrane</keyword>
<evidence type="ECO:0000256" key="3">
    <source>
        <dbReference type="ARBA" id="ARBA00022516"/>
    </source>
</evidence>
<evidence type="ECO:0000256" key="10">
    <source>
        <dbReference type="ARBA" id="ARBA00023002"/>
    </source>
</evidence>
<keyword evidence="3 14" id="KW-0444">Lipid biosynthesis</keyword>
<evidence type="ECO:0000256" key="14">
    <source>
        <dbReference type="PIRNR" id="PIRNR005149"/>
    </source>
</evidence>
<protein>
    <recommendedName>
        <fullName evidence="14">Ceramide very long chain fatty acid hydroxylase</fullName>
        <ecNumber evidence="14">1.-.-.-</ecNumber>
    </recommendedName>
</protein>
<keyword evidence="5 14" id="KW-0479">Metal-binding</keyword>
<keyword evidence="9 15" id="KW-1133">Transmembrane helix</keyword>
<accession>A0ABR4NZE1</accession>
<dbReference type="Pfam" id="PF04116">
    <property type="entry name" value="FA_hydroxylase"/>
    <property type="match status" value="1"/>
</dbReference>
<dbReference type="PANTHER" id="PTHR12863">
    <property type="entry name" value="FATTY ACID HYDROXYLASE"/>
    <property type="match status" value="1"/>
</dbReference>
<comment type="similarity">
    <text evidence="2 14">Belongs to the sterol desaturase family. SCS7 subfamily.</text>
</comment>
<feature type="transmembrane region" description="Helical" evidence="15">
    <location>
        <begin position="218"/>
        <end position="236"/>
    </location>
</feature>
<dbReference type="Pfam" id="PF00173">
    <property type="entry name" value="Cyt-b5"/>
    <property type="match status" value="1"/>
</dbReference>
<comment type="function">
    <text evidence="14">Ceramide hydroxylase involved in the hydroxylation of sphingolipid-associated very long chain fatty acids. Postulated to hydroxylate the very long chain fatty acid of dihydroceramides and phytoceramides at C-2.</text>
</comment>
<keyword evidence="7 14" id="KW-0276">Fatty acid metabolism</keyword>
<dbReference type="EC" id="1.-.-.-" evidence="14"/>
<dbReference type="Gene3D" id="3.10.120.10">
    <property type="entry name" value="Cytochrome b5-like heme/steroid binding domain"/>
    <property type="match status" value="1"/>
</dbReference>
<evidence type="ECO:0000313" key="18">
    <source>
        <dbReference type="Proteomes" id="UP001623330"/>
    </source>
</evidence>
<dbReference type="Proteomes" id="UP001623330">
    <property type="component" value="Unassembled WGS sequence"/>
</dbReference>
<dbReference type="InterPro" id="IPR006694">
    <property type="entry name" value="Fatty_acid_hydroxylase"/>
</dbReference>
<keyword evidence="13 14" id="KW-0275">Fatty acid biosynthesis</keyword>
<name>A0ABR4NZE1_9SACH</name>
<evidence type="ECO:0000256" key="6">
    <source>
        <dbReference type="ARBA" id="ARBA00022824"/>
    </source>
</evidence>
<evidence type="ECO:0000256" key="7">
    <source>
        <dbReference type="ARBA" id="ARBA00022832"/>
    </source>
</evidence>
<evidence type="ECO:0000256" key="15">
    <source>
        <dbReference type="SAM" id="Phobius"/>
    </source>
</evidence>
<evidence type="ECO:0000256" key="8">
    <source>
        <dbReference type="ARBA" id="ARBA00022833"/>
    </source>
</evidence>
<feature type="domain" description="Cytochrome b5 heme-binding" evidence="16">
    <location>
        <begin position="11"/>
        <end position="68"/>
    </location>
</feature>
<keyword evidence="8" id="KW-0862">Zinc</keyword>
<keyword evidence="11 14" id="KW-0443">Lipid metabolism</keyword>
<organism evidence="17 18">
    <name type="scientific">Nakaseomyces bracarensis</name>
    <dbReference type="NCBI Taxonomy" id="273131"/>
    <lineage>
        <taxon>Eukaryota</taxon>
        <taxon>Fungi</taxon>
        <taxon>Dikarya</taxon>
        <taxon>Ascomycota</taxon>
        <taxon>Saccharomycotina</taxon>
        <taxon>Saccharomycetes</taxon>
        <taxon>Saccharomycetales</taxon>
        <taxon>Saccharomycetaceae</taxon>
        <taxon>Nakaseomyces</taxon>
    </lineage>
</organism>
<feature type="transmembrane region" description="Helical" evidence="15">
    <location>
        <begin position="193"/>
        <end position="211"/>
    </location>
</feature>
<dbReference type="InterPro" id="IPR001199">
    <property type="entry name" value="Cyt_B5-like_heme/steroid-bd"/>
</dbReference>
<dbReference type="PANTHER" id="PTHR12863:SF1">
    <property type="entry name" value="FATTY ACID 2-HYDROXYLASE"/>
    <property type="match status" value="1"/>
</dbReference>
<dbReference type="SUPFAM" id="SSF55856">
    <property type="entry name" value="Cytochrome b5-like heme/steroid binding domain"/>
    <property type="match status" value="1"/>
</dbReference>
<comment type="caution">
    <text evidence="17">The sequence shown here is derived from an EMBL/GenBank/DDBJ whole genome shotgun (WGS) entry which is preliminary data.</text>
</comment>
<proteinExistence type="inferred from homology"/>
<keyword evidence="6 14" id="KW-0256">Endoplasmic reticulum</keyword>
<dbReference type="EMBL" id="JBEVYD010000003">
    <property type="protein sequence ID" value="KAL3234536.1"/>
    <property type="molecule type" value="Genomic_DNA"/>
</dbReference>
<evidence type="ECO:0000256" key="5">
    <source>
        <dbReference type="ARBA" id="ARBA00022723"/>
    </source>
</evidence>
<dbReference type="PIRSF" id="PIRSF005149">
    <property type="entry name" value="IPC-B_HD"/>
    <property type="match status" value="1"/>
</dbReference>
<evidence type="ECO:0000256" key="13">
    <source>
        <dbReference type="ARBA" id="ARBA00023160"/>
    </source>
</evidence>
<feature type="transmembrane region" description="Helical" evidence="15">
    <location>
        <begin position="256"/>
        <end position="271"/>
    </location>
</feature>
<evidence type="ECO:0000256" key="2">
    <source>
        <dbReference type="ARBA" id="ARBA00005747"/>
    </source>
</evidence>
<comment type="cofactor">
    <cofactor evidence="14">
        <name>Zn(2+)</name>
        <dbReference type="ChEBI" id="CHEBI:29105"/>
    </cofactor>
    <text evidence="14">Binds 2 Zn(2+) ions per subunit that likely form a catalytic dimetal center.</text>
</comment>
<feature type="transmembrane region" description="Helical" evidence="15">
    <location>
        <begin position="278"/>
        <end position="296"/>
    </location>
</feature>
<dbReference type="SMART" id="SM01117">
    <property type="entry name" value="Cyt-b5"/>
    <property type="match status" value="1"/>
</dbReference>
<gene>
    <name evidence="17" type="ORF">RNJ44_03298</name>
</gene>